<dbReference type="OrthoDB" id="5295100at2"/>
<dbReference type="InterPro" id="IPR027417">
    <property type="entry name" value="P-loop_NTPase"/>
</dbReference>
<gene>
    <name evidence="3" type="ORF">SAMN02745887_01865</name>
</gene>
<dbReference type="SUPFAM" id="SSF52540">
    <property type="entry name" value="P-loop containing nucleoside triphosphate hydrolases"/>
    <property type="match status" value="1"/>
</dbReference>
<protein>
    <submittedName>
        <fullName evidence="3">Dynamin family protein</fullName>
    </submittedName>
</protein>
<dbReference type="PANTHER" id="PTHR43681:SF1">
    <property type="entry name" value="SARCALUMENIN"/>
    <property type="match status" value="1"/>
</dbReference>
<dbReference type="AlphaFoldDB" id="A0A1K2HHW4"/>
<reference evidence="3 4" key="1">
    <citation type="submission" date="2016-11" db="EMBL/GenBank/DDBJ databases">
        <authorList>
            <person name="Jaros S."/>
            <person name="Januszkiewicz K."/>
            <person name="Wedrychowicz H."/>
        </authorList>
    </citation>
    <scope>NUCLEOTIDE SEQUENCE [LARGE SCALE GENOMIC DNA]</scope>
    <source>
        <strain evidence="3 4">DSM 18899</strain>
    </source>
</reference>
<organism evidence="3 4">
    <name type="scientific">Chitinimonas taiwanensis DSM 18899</name>
    <dbReference type="NCBI Taxonomy" id="1121279"/>
    <lineage>
        <taxon>Bacteria</taxon>
        <taxon>Pseudomonadati</taxon>
        <taxon>Pseudomonadota</taxon>
        <taxon>Betaproteobacteria</taxon>
        <taxon>Neisseriales</taxon>
        <taxon>Chitinibacteraceae</taxon>
        <taxon>Chitinimonas</taxon>
    </lineage>
</organism>
<proteinExistence type="predicted"/>
<dbReference type="InterPro" id="IPR045063">
    <property type="entry name" value="Dynamin_N"/>
</dbReference>
<dbReference type="Gene3D" id="3.40.50.300">
    <property type="entry name" value="P-loop containing nucleotide triphosphate hydrolases"/>
    <property type="match status" value="2"/>
</dbReference>
<dbReference type="PANTHER" id="PTHR43681">
    <property type="entry name" value="TRANSMEMBRANE GTPASE FZO"/>
    <property type="match status" value="1"/>
</dbReference>
<evidence type="ECO:0000313" key="4">
    <source>
        <dbReference type="Proteomes" id="UP000186513"/>
    </source>
</evidence>
<keyword evidence="4" id="KW-1185">Reference proteome</keyword>
<evidence type="ECO:0000256" key="1">
    <source>
        <dbReference type="SAM" id="Coils"/>
    </source>
</evidence>
<dbReference type="EMBL" id="FPKR01000006">
    <property type="protein sequence ID" value="SFZ76081.1"/>
    <property type="molecule type" value="Genomic_DNA"/>
</dbReference>
<feature type="coiled-coil region" evidence="1">
    <location>
        <begin position="612"/>
        <end position="650"/>
    </location>
</feature>
<dbReference type="Pfam" id="PF00350">
    <property type="entry name" value="Dynamin_N"/>
    <property type="match status" value="1"/>
</dbReference>
<evidence type="ECO:0000259" key="2">
    <source>
        <dbReference type="Pfam" id="PF00350"/>
    </source>
</evidence>
<keyword evidence="1" id="KW-0175">Coiled coil</keyword>
<dbReference type="Proteomes" id="UP000186513">
    <property type="component" value="Unassembled WGS sequence"/>
</dbReference>
<dbReference type="InterPro" id="IPR051943">
    <property type="entry name" value="TRAFAC_Dynamin-like_GTPase"/>
</dbReference>
<dbReference type="STRING" id="1121279.SAMN02745887_01865"/>
<evidence type="ECO:0000313" key="3">
    <source>
        <dbReference type="EMBL" id="SFZ76081.1"/>
    </source>
</evidence>
<name>A0A1K2HHW4_9NEIS</name>
<sequence length="652" mass="73952">MSQDNLVANFEAYSEWRGNLIQRISELQRWLSEQDLNDAQTNMRIQHLLDKLRDDKLNIAFVAEFSRGKSELINAIFFAEYKQRLLPSSAGRTTMCPTELQYDPARPNCIQLLPIETRAGDTTTSEYKRYPDEWTTVELDVESGDAMLAAFQQVGMKKRVSVAEAKKLGLFDETDADHQLSVQNGQIEIPCWRHAIINFPHPLLKQGLVILDTPGLNAIGTEPELTLNLLPNAHAILFILAADTGVTKTDIDVWRNHIGRAQSGQRGRLVVLNKIDGLWDSLKSEAEIEAEIDKQVQTSADLLGIRPNQVFPVSAQKGLVAKISNDQELLDQARLADLERALSEDLIPFKQEIVRDNTHTEVEDIVLATRGILNARREGVKEQLDELGALRGKNRDVIEHMLDKIGEEKVHFERGMQRFQALRSVFSQQTNVLFGYLGMDGLKNRITRIRGEMESSSFSSGLTSAMQKFFKDINGNISKSAEQVAEIQAMMAGMYKKFSEEHGLGAVSPPPFSTLKYHKEIARLEKSFNEHFNTFGAILTTSQNTLTKKFFETIASRVVYVYEVANRDVENWLKAVMAPMETQVREHQMQLRRRLESVKRIHKATDTLEDRIEELSEIDAGIRQQLSELEARLKKSYEALNAQMEAEVRRVA</sequence>
<accession>A0A1K2HHW4</accession>
<feature type="domain" description="Dynamin N-terminal" evidence="2">
    <location>
        <begin position="59"/>
        <end position="274"/>
    </location>
</feature>
<dbReference type="RefSeq" id="WP_072428372.1">
    <property type="nucleotide sequence ID" value="NZ_FPKR01000006.1"/>
</dbReference>